<feature type="transmembrane region" description="Helical" evidence="5">
    <location>
        <begin position="135"/>
        <end position="153"/>
    </location>
</feature>
<feature type="transmembrane region" description="Helical" evidence="5">
    <location>
        <begin position="281"/>
        <end position="302"/>
    </location>
</feature>
<evidence type="ECO:0000256" key="3">
    <source>
        <dbReference type="ARBA" id="ARBA00022989"/>
    </source>
</evidence>
<sequence length="339" mass="39178">MCSSAAERSAGSLLATILGSIISIVSVVNNCILFYCLIRSKKCFQCYFQFLLILSLFDTIISMCYVPVILVDSLKDWLNSVLLASLWWSYFVYLLGLTHVTMTAASFVLICALYERYLITIRSPYLKRFQRHRGTACVISFLVALVTKGGIFLELDIFPDDDESCQQTVNEFYVDMTAINSKPLYGTVYRFWIRNIVTVFVPFFLLTLINFKTLVKLKAQLKQAKIDQERRFSMRCESKSKVRSATWTLLLVCLLYLLANLPNVIVTAWEFIDMKSLQTEFYAFYMFSTDLVSLLVVAACAMRMPIYMLCNPELRRVITHTLRLQFMKPNMKQCKSEYL</sequence>
<evidence type="ECO:0000256" key="4">
    <source>
        <dbReference type="ARBA" id="ARBA00023136"/>
    </source>
</evidence>
<keyword evidence="2 5" id="KW-0812">Transmembrane</keyword>
<dbReference type="AlphaFoldDB" id="A0A7I4Y6D1"/>
<dbReference type="PRINTS" id="PR00237">
    <property type="entry name" value="GPCRRHODOPSN"/>
</dbReference>
<feature type="transmembrane region" description="Helical" evidence="5">
    <location>
        <begin position="191"/>
        <end position="211"/>
    </location>
</feature>
<evidence type="ECO:0000259" key="6">
    <source>
        <dbReference type="PROSITE" id="PS50262"/>
    </source>
</evidence>
<evidence type="ECO:0000313" key="7">
    <source>
        <dbReference type="Proteomes" id="UP000025227"/>
    </source>
</evidence>
<dbReference type="PROSITE" id="PS50262">
    <property type="entry name" value="G_PROTEIN_RECEP_F1_2"/>
    <property type="match status" value="1"/>
</dbReference>
<evidence type="ECO:0000256" key="1">
    <source>
        <dbReference type="ARBA" id="ARBA00004370"/>
    </source>
</evidence>
<dbReference type="PANTHER" id="PTHR46709:SF3">
    <property type="entry name" value="G-PROTEIN COUPLED RECEPTORS FAMILY 1 PROFILE DOMAIN-CONTAINING PROTEIN"/>
    <property type="match status" value="1"/>
</dbReference>
<feature type="transmembrane region" description="Helical" evidence="5">
    <location>
        <begin position="247"/>
        <end position="269"/>
    </location>
</feature>
<feature type="transmembrane region" description="Helical" evidence="5">
    <location>
        <begin position="90"/>
        <end position="114"/>
    </location>
</feature>
<proteinExistence type="predicted"/>
<dbReference type="OrthoDB" id="5849663at2759"/>
<feature type="transmembrane region" description="Helical" evidence="5">
    <location>
        <begin position="50"/>
        <end position="70"/>
    </location>
</feature>
<name>A0A7I4Y6D1_HAECO</name>
<keyword evidence="3 5" id="KW-1133">Transmembrane helix</keyword>
<protein>
    <submittedName>
        <fullName evidence="8">G_PROTEIN_RECEP_F1_2 domain-containing protein</fullName>
    </submittedName>
</protein>
<dbReference type="Proteomes" id="UP000025227">
    <property type="component" value="Unplaced"/>
</dbReference>
<dbReference type="OMA" id="CKNTVME"/>
<organism evidence="7 8">
    <name type="scientific">Haemonchus contortus</name>
    <name type="common">Barber pole worm</name>
    <dbReference type="NCBI Taxonomy" id="6289"/>
    <lineage>
        <taxon>Eukaryota</taxon>
        <taxon>Metazoa</taxon>
        <taxon>Ecdysozoa</taxon>
        <taxon>Nematoda</taxon>
        <taxon>Chromadorea</taxon>
        <taxon>Rhabditida</taxon>
        <taxon>Rhabditina</taxon>
        <taxon>Rhabditomorpha</taxon>
        <taxon>Strongyloidea</taxon>
        <taxon>Trichostrongylidae</taxon>
        <taxon>Haemonchus</taxon>
    </lineage>
</organism>
<keyword evidence="4 5" id="KW-0472">Membrane</keyword>
<dbReference type="PANTHER" id="PTHR46709">
    <property type="entry name" value="PROTEIN CBG23488-RELATED"/>
    <property type="match status" value="1"/>
</dbReference>
<feature type="transmembrane region" description="Helical" evidence="5">
    <location>
        <begin position="12"/>
        <end position="38"/>
    </location>
</feature>
<comment type="subcellular location">
    <subcellularLocation>
        <location evidence="1">Membrane</location>
    </subcellularLocation>
</comment>
<evidence type="ECO:0000256" key="2">
    <source>
        <dbReference type="ARBA" id="ARBA00022692"/>
    </source>
</evidence>
<accession>A0A7I4Y6D1</accession>
<dbReference type="InterPro" id="IPR017452">
    <property type="entry name" value="GPCR_Rhodpsn_7TM"/>
</dbReference>
<dbReference type="WBParaSite" id="HCON_00051610-00001">
    <property type="protein sequence ID" value="HCON_00051610-00001"/>
    <property type="gene ID" value="HCON_00051610"/>
</dbReference>
<dbReference type="SUPFAM" id="SSF81321">
    <property type="entry name" value="Family A G protein-coupled receptor-like"/>
    <property type="match status" value="1"/>
</dbReference>
<dbReference type="Gene3D" id="1.20.1070.10">
    <property type="entry name" value="Rhodopsin 7-helix transmembrane proteins"/>
    <property type="match status" value="1"/>
</dbReference>
<dbReference type="InterPro" id="IPR000276">
    <property type="entry name" value="GPCR_Rhodpsn"/>
</dbReference>
<dbReference type="GO" id="GO:0004930">
    <property type="term" value="F:G protein-coupled receptor activity"/>
    <property type="evidence" value="ECO:0007669"/>
    <property type="project" value="InterPro"/>
</dbReference>
<dbReference type="GO" id="GO:0016020">
    <property type="term" value="C:membrane"/>
    <property type="evidence" value="ECO:0007669"/>
    <property type="project" value="UniProtKB-SubCell"/>
</dbReference>
<evidence type="ECO:0000313" key="8">
    <source>
        <dbReference type="WBParaSite" id="HCON_00051610-00001"/>
    </source>
</evidence>
<feature type="domain" description="G-protein coupled receptors family 1 profile" evidence="6">
    <location>
        <begin position="29"/>
        <end position="307"/>
    </location>
</feature>
<reference evidence="8" key="1">
    <citation type="submission" date="2020-12" db="UniProtKB">
        <authorList>
            <consortium name="WormBaseParasite"/>
        </authorList>
    </citation>
    <scope>IDENTIFICATION</scope>
    <source>
        <strain evidence="8">MHco3</strain>
    </source>
</reference>
<keyword evidence="7" id="KW-1185">Reference proteome</keyword>
<evidence type="ECO:0000256" key="5">
    <source>
        <dbReference type="SAM" id="Phobius"/>
    </source>
</evidence>